<keyword evidence="3" id="KW-0418">Kinase</keyword>
<dbReference type="EMBL" id="NCWY01000006">
    <property type="protein sequence ID" value="PAK95707.1"/>
    <property type="molecule type" value="Genomic_DNA"/>
</dbReference>
<dbReference type="Proteomes" id="UP000386281">
    <property type="component" value="Unassembled WGS sequence"/>
</dbReference>
<sequence length="192" mass="20657">MADIFDAELSPGKLEVITEWVAAQDWASDLDLEREPLQKVTAYRFDDPAGEVGLEVHIVSSGGRTFQVPLTYRGEPLDGAADALITTMEHSVLGTRWVYAGMGDPLFRRRLDATIATAGTSAKQYLVDDAGERVEEITDVAHVHGTGPLAGAGDVELITELTLDSPLEGTESGLLLGRWPGQDHSVVLAVME</sequence>
<dbReference type="GO" id="GO:0016301">
    <property type="term" value="F:kinase activity"/>
    <property type="evidence" value="ECO:0007669"/>
    <property type="project" value="UniProtKB-KW"/>
</dbReference>
<evidence type="ECO:0000256" key="4">
    <source>
        <dbReference type="ARBA" id="ARBA00022840"/>
    </source>
</evidence>
<dbReference type="EMBL" id="CAACXN010000015">
    <property type="protein sequence ID" value="VEW14437.1"/>
    <property type="molecule type" value="Genomic_DNA"/>
</dbReference>
<evidence type="ECO:0000256" key="3">
    <source>
        <dbReference type="ARBA" id="ARBA00022777"/>
    </source>
</evidence>
<proteinExistence type="predicted"/>
<feature type="domain" description="Maltokinase N-terminal cap" evidence="5">
    <location>
        <begin position="20"/>
        <end position="104"/>
    </location>
</feature>
<accession>A0A165EEN0</accession>
<evidence type="ECO:0000256" key="2">
    <source>
        <dbReference type="ARBA" id="ARBA00022741"/>
    </source>
</evidence>
<dbReference type="AlphaFoldDB" id="A0A165EEN0"/>
<dbReference type="RefSeq" id="WP_063249067.1">
    <property type="nucleotide sequence ID" value="NZ_CAACXN010000015.1"/>
</dbReference>
<evidence type="ECO:0000313" key="6">
    <source>
        <dbReference type="EMBL" id="KZE22894.1"/>
    </source>
</evidence>
<dbReference type="KEGG" id="bcau:I6G59_15655"/>
<evidence type="ECO:0000313" key="8">
    <source>
        <dbReference type="EMBL" id="QPS33355.1"/>
    </source>
</evidence>
<reference evidence="8 13" key="5">
    <citation type="submission" date="2020-12" db="EMBL/GenBank/DDBJ databases">
        <title>FDA dAtabase for Regulatory Grade micrObial Sequences (FDA-ARGOS): Supporting development and validation of Infectious Disease Dx tests.</title>
        <authorList>
            <person name="Sproer C."/>
            <person name="Gronow S."/>
            <person name="Severitt S."/>
            <person name="Schroder I."/>
            <person name="Tallon L."/>
            <person name="Sadzewicz L."/>
            <person name="Zhao X."/>
            <person name="Boylan J."/>
            <person name="Ott S."/>
            <person name="Bowen H."/>
            <person name="Vavikolanu K."/>
            <person name="Mehta A."/>
            <person name="Aluvathingal J."/>
            <person name="Nadendla S."/>
            <person name="Lowell S."/>
            <person name="Myers T."/>
            <person name="Yan Y."/>
            <person name="Sichtig H."/>
        </authorList>
    </citation>
    <scope>NUCLEOTIDE SEQUENCE [LARGE SCALE GENOMIC DNA]</scope>
    <source>
        <strain evidence="8 13">FDAARGOS_902</strain>
    </source>
</reference>
<evidence type="ECO:0000259" key="5">
    <source>
        <dbReference type="Pfam" id="PF18085"/>
    </source>
</evidence>
<evidence type="ECO:0000256" key="1">
    <source>
        <dbReference type="ARBA" id="ARBA00022679"/>
    </source>
</evidence>
<dbReference type="Proteomes" id="UP000076612">
    <property type="component" value="Unassembled WGS sequence"/>
</dbReference>
<reference evidence="9 12" key="4">
    <citation type="submission" date="2019-02" db="EMBL/GenBank/DDBJ databases">
        <authorList>
            <consortium name="Pathogen Informatics"/>
        </authorList>
    </citation>
    <scope>NUCLEOTIDE SEQUENCE [LARGE SCALE GENOMIC DNA]</scope>
    <source>
        <strain evidence="9 12">3012STDY7078520</strain>
    </source>
</reference>
<evidence type="ECO:0000313" key="11">
    <source>
        <dbReference type="Proteomes" id="UP000216867"/>
    </source>
</evidence>
<evidence type="ECO:0000313" key="7">
    <source>
        <dbReference type="EMBL" id="PAK95707.1"/>
    </source>
</evidence>
<keyword evidence="2" id="KW-0547">Nucleotide-binding</keyword>
<dbReference type="GO" id="GO:0005524">
    <property type="term" value="F:ATP binding"/>
    <property type="evidence" value="ECO:0007669"/>
    <property type="project" value="UniProtKB-KW"/>
</dbReference>
<protein>
    <submittedName>
        <fullName evidence="9">Glycogen branching enzyme</fullName>
    </submittedName>
</protein>
<evidence type="ECO:0000313" key="10">
    <source>
        <dbReference type="Proteomes" id="UP000076612"/>
    </source>
</evidence>
<dbReference type="Pfam" id="PF18085">
    <property type="entry name" value="Mak_N_cap"/>
    <property type="match status" value="1"/>
</dbReference>
<gene>
    <name evidence="6" type="ORF">AVW13_05840</name>
    <name evidence="7" type="ORF">B8X04_08125</name>
    <name evidence="8" type="ORF">I6G59_15655</name>
    <name evidence="9" type="ORF">NCTC12391_02578</name>
</gene>
<reference evidence="7 11" key="3">
    <citation type="submission" date="2017-04" db="EMBL/GenBank/DDBJ databases">
        <title>Kefir bacterial isolates.</title>
        <authorList>
            <person name="Kim Y."/>
            <person name="Blasche S."/>
            <person name="Patil K.R."/>
        </authorList>
    </citation>
    <scope>NUCLEOTIDE SEQUENCE [LARGE SCALE GENOMIC DNA]</scope>
    <source>
        <strain evidence="7 11">OG2</strain>
    </source>
</reference>
<keyword evidence="4" id="KW-0067">ATP-binding</keyword>
<evidence type="ECO:0000313" key="12">
    <source>
        <dbReference type="Proteomes" id="UP000386281"/>
    </source>
</evidence>
<organism evidence="7 11">
    <name type="scientific">Brevibacterium casei</name>
    <dbReference type="NCBI Taxonomy" id="33889"/>
    <lineage>
        <taxon>Bacteria</taxon>
        <taxon>Bacillati</taxon>
        <taxon>Actinomycetota</taxon>
        <taxon>Actinomycetes</taxon>
        <taxon>Micrococcales</taxon>
        <taxon>Brevibacteriaceae</taxon>
        <taxon>Brevibacterium</taxon>
    </lineage>
</organism>
<dbReference type="Proteomes" id="UP000594979">
    <property type="component" value="Chromosome"/>
</dbReference>
<dbReference type="Proteomes" id="UP000216867">
    <property type="component" value="Unassembled WGS sequence"/>
</dbReference>
<keyword evidence="1" id="KW-0808">Transferase</keyword>
<reference evidence="6" key="2">
    <citation type="submission" date="2016-01" db="EMBL/GenBank/DDBJ databases">
        <authorList>
            <person name="Hong K.W."/>
        </authorList>
    </citation>
    <scope>NUCLEOTIDE SEQUENCE</scope>
    <source>
        <strain evidence="6">M40</strain>
    </source>
</reference>
<dbReference type="EMBL" id="LQQR01000006">
    <property type="protein sequence ID" value="KZE22894.1"/>
    <property type="molecule type" value="Genomic_DNA"/>
</dbReference>
<dbReference type="STRING" id="33889.AVW13_05840"/>
<evidence type="ECO:0000313" key="13">
    <source>
        <dbReference type="Proteomes" id="UP000594979"/>
    </source>
</evidence>
<dbReference type="EMBL" id="CP065682">
    <property type="protein sequence ID" value="QPS33355.1"/>
    <property type="molecule type" value="Genomic_DNA"/>
</dbReference>
<name>A0A165EEN0_9MICO</name>
<dbReference type="InterPro" id="IPR040999">
    <property type="entry name" value="Mak_N_cap"/>
</dbReference>
<evidence type="ECO:0000313" key="9">
    <source>
        <dbReference type="EMBL" id="VEW14437.1"/>
    </source>
</evidence>
<reference evidence="10" key="1">
    <citation type="submission" date="2016-01" db="EMBL/GenBank/DDBJ databases">
        <title>Draft genome of Chromobacterium sp. F49.</title>
        <authorList>
            <person name="Hong K.W."/>
        </authorList>
    </citation>
    <scope>NUCLEOTIDE SEQUENCE [LARGE SCALE GENOMIC DNA]</scope>
    <source>
        <strain evidence="10">M40</strain>
    </source>
</reference>